<comment type="caution">
    <text evidence="8">The sequence shown here is derived from an EMBL/GenBank/DDBJ whole genome shotgun (WGS) entry which is preliminary data.</text>
</comment>
<evidence type="ECO:0000259" key="7">
    <source>
        <dbReference type="Pfam" id="PF04039"/>
    </source>
</evidence>
<feature type="transmembrane region" description="Helical" evidence="6">
    <location>
        <begin position="86"/>
        <end position="109"/>
    </location>
</feature>
<evidence type="ECO:0000313" key="9">
    <source>
        <dbReference type="Proteomes" id="UP001596408"/>
    </source>
</evidence>
<proteinExistence type="predicted"/>
<keyword evidence="9" id="KW-1185">Reference proteome</keyword>
<sequence>MSDADSQRRTYVESTVIMTTVRVIVPFVFTFGLYVMFHGAESAGGGFQGGAIVASGILMLAFAFGIEPTREWLSDGFVRSIIAGGGGAFALIGIGAVLSGGAFLDYAAYGIHHGVKYGIELVELGIGAVVSGVIVALFLSLAAGFDASGFDDADAAEADGGERA</sequence>
<feature type="transmembrane region" description="Helical" evidence="6">
    <location>
        <begin position="121"/>
        <end position="145"/>
    </location>
</feature>
<dbReference type="AlphaFoldDB" id="A0ABD5U053"/>
<evidence type="ECO:0000256" key="3">
    <source>
        <dbReference type="ARBA" id="ARBA00022692"/>
    </source>
</evidence>
<dbReference type="EMBL" id="JBHSXH010000015">
    <property type="protein sequence ID" value="MFC6826149.1"/>
    <property type="molecule type" value="Genomic_DNA"/>
</dbReference>
<accession>A0ABD5U053</accession>
<dbReference type="InterPro" id="IPR050622">
    <property type="entry name" value="CPA3_antiporter_subunitB"/>
</dbReference>
<evidence type="ECO:0000313" key="8">
    <source>
        <dbReference type="EMBL" id="MFC6826149.1"/>
    </source>
</evidence>
<evidence type="ECO:0000256" key="5">
    <source>
        <dbReference type="ARBA" id="ARBA00023136"/>
    </source>
</evidence>
<evidence type="ECO:0000256" key="6">
    <source>
        <dbReference type="SAM" id="Phobius"/>
    </source>
</evidence>
<dbReference type="InterPro" id="IPR007182">
    <property type="entry name" value="MnhB"/>
</dbReference>
<comment type="subcellular location">
    <subcellularLocation>
        <location evidence="1">Cell membrane</location>
        <topology evidence="1">Multi-pass membrane protein</topology>
    </subcellularLocation>
</comment>
<protein>
    <submittedName>
        <fullName evidence="8">MnhB domain-containing protein</fullName>
    </submittedName>
</protein>
<keyword evidence="2" id="KW-1003">Cell membrane</keyword>
<feature type="transmembrane region" description="Helical" evidence="6">
    <location>
        <begin position="16"/>
        <end position="37"/>
    </location>
</feature>
<evidence type="ECO:0000256" key="1">
    <source>
        <dbReference type="ARBA" id="ARBA00004651"/>
    </source>
</evidence>
<reference evidence="8 9" key="1">
    <citation type="journal article" date="2019" name="Int. J. Syst. Evol. Microbiol.">
        <title>The Global Catalogue of Microorganisms (GCM) 10K type strain sequencing project: providing services to taxonomists for standard genome sequencing and annotation.</title>
        <authorList>
            <consortium name="The Broad Institute Genomics Platform"/>
            <consortium name="The Broad Institute Genome Sequencing Center for Infectious Disease"/>
            <person name="Wu L."/>
            <person name="Ma J."/>
        </authorList>
    </citation>
    <scope>NUCLEOTIDE SEQUENCE [LARGE SCALE GENOMIC DNA]</scope>
    <source>
        <strain evidence="8 9">YIM 94188</strain>
    </source>
</reference>
<dbReference type="NCBIfam" id="NF009160">
    <property type="entry name" value="PRK12505.1"/>
    <property type="match status" value="1"/>
</dbReference>
<dbReference type="GO" id="GO:0005886">
    <property type="term" value="C:plasma membrane"/>
    <property type="evidence" value="ECO:0007669"/>
    <property type="project" value="UniProtKB-SubCell"/>
</dbReference>
<keyword evidence="3 6" id="KW-0812">Transmembrane</keyword>
<dbReference type="PANTHER" id="PTHR33932">
    <property type="entry name" value="NA(+)/H(+) ANTIPORTER SUBUNIT B"/>
    <property type="match status" value="1"/>
</dbReference>
<name>A0ABD5U053_9EURY</name>
<keyword evidence="5 6" id="KW-0472">Membrane</keyword>
<organism evidence="8 9">
    <name type="scientific">Halopelagius fulvigenes</name>
    <dbReference type="NCBI Taxonomy" id="1198324"/>
    <lineage>
        <taxon>Archaea</taxon>
        <taxon>Methanobacteriati</taxon>
        <taxon>Methanobacteriota</taxon>
        <taxon>Stenosarchaea group</taxon>
        <taxon>Halobacteria</taxon>
        <taxon>Halobacteriales</taxon>
        <taxon>Haloferacaceae</taxon>
    </lineage>
</organism>
<dbReference type="Pfam" id="PF04039">
    <property type="entry name" value="MnhB"/>
    <property type="match status" value="1"/>
</dbReference>
<feature type="domain" description="Na+/H+ antiporter MnhB subunit-related protein" evidence="7">
    <location>
        <begin position="17"/>
        <end position="135"/>
    </location>
</feature>
<dbReference type="Proteomes" id="UP001596408">
    <property type="component" value="Unassembled WGS sequence"/>
</dbReference>
<evidence type="ECO:0000256" key="2">
    <source>
        <dbReference type="ARBA" id="ARBA00022475"/>
    </source>
</evidence>
<dbReference type="PANTHER" id="PTHR33932:SF4">
    <property type="entry name" value="NA(+)_H(+) ANTIPORTER SUBUNIT B"/>
    <property type="match status" value="1"/>
</dbReference>
<feature type="transmembrane region" description="Helical" evidence="6">
    <location>
        <begin position="49"/>
        <end position="66"/>
    </location>
</feature>
<dbReference type="RefSeq" id="WP_379697308.1">
    <property type="nucleotide sequence ID" value="NZ_JBHSXH010000015.1"/>
</dbReference>
<keyword evidence="4 6" id="KW-1133">Transmembrane helix</keyword>
<evidence type="ECO:0000256" key="4">
    <source>
        <dbReference type="ARBA" id="ARBA00022989"/>
    </source>
</evidence>
<gene>
    <name evidence="8" type="ORF">ACFQEV_14285</name>
</gene>